<dbReference type="PANTHER" id="PTHR23289">
    <property type="entry name" value="CYTOCHROME C OXIDASE ASSEMBLY PROTEIN COX15"/>
    <property type="match status" value="1"/>
</dbReference>
<evidence type="ECO:0000256" key="2">
    <source>
        <dbReference type="ARBA" id="ARBA00004141"/>
    </source>
</evidence>
<feature type="compositionally biased region" description="Low complexity" evidence="12">
    <location>
        <begin position="115"/>
        <end position="137"/>
    </location>
</feature>
<feature type="transmembrane region" description="Helical" evidence="13">
    <location>
        <begin position="156"/>
        <end position="176"/>
    </location>
</feature>
<sequence length="545" mass="59043">MASTSRPLLAASSRCRTSLRTKPSSILRGAAVAHRGTSLLSRAIACSCASTSNTWTSQSTSLLLRRNASSTAATPSALPRVASLLSTQQQAKSRIAPSPWTALKDRIMSSRRPLTTATYDPSTSTSSASTLANPSTTRTAPDPPEVALTSPIVAKYLFLIAGMVFCIVVVGGMTRLTESGLSITEWNVVNGILPPLGAADWESEFAKYRATPEFRMQNAHITIDEFKSIYHWEWAHRILGRVIGLTFVLPIPYFYLRRKVSPRIALSLLGIGTLIGAQGALGWYMVKSGLDEKSVQDLGGVARVSQYRLAAHLGMAFAVYASCVRLAWGIGRDWKLASLGKGLGGWPTPEQTISGLQSKTVGRVRAMVTVISALVFVTALSGAFVAGLDAGLVYNEFPLMGGRLVPAKSELIDDHYARKSDKSDMWRNIFENPTTVQFDHRLLATTTFTAIVSLFLYARRPSIRPHLPPTTLRLIKGTMHLSILQVALGISTLIYLVPIHLAATHQAGSLILLTLALGSGASLRRPSKVARELMKVKKMGQFTRI</sequence>
<feature type="transmembrane region" description="Helical" evidence="13">
    <location>
        <begin position="366"/>
        <end position="388"/>
    </location>
</feature>
<dbReference type="GO" id="GO:0006784">
    <property type="term" value="P:heme A biosynthetic process"/>
    <property type="evidence" value="ECO:0007669"/>
    <property type="project" value="InterPro"/>
</dbReference>
<proteinExistence type="inferred from homology"/>
<keyword evidence="6" id="KW-0560">Oxidoreductase</keyword>
<dbReference type="STRING" id="796604.A0A2X0MQ63"/>
<keyword evidence="3 13" id="KW-0812">Transmembrane</keyword>
<dbReference type="HAMAP" id="MF_01665">
    <property type="entry name" value="HemeA_synth_type2"/>
    <property type="match status" value="1"/>
</dbReference>
<reference evidence="14 15" key="1">
    <citation type="submission" date="2016-11" db="EMBL/GenBank/DDBJ databases">
        <authorList>
            <person name="Jaros S."/>
            <person name="Januszkiewicz K."/>
            <person name="Wedrychowicz H."/>
        </authorList>
    </citation>
    <scope>NUCLEOTIDE SEQUENCE [LARGE SCALE GENOMIC DNA]</scope>
</reference>
<evidence type="ECO:0000256" key="9">
    <source>
        <dbReference type="ARBA" id="ARBA00023136"/>
    </source>
</evidence>
<dbReference type="GO" id="GO:0005743">
    <property type="term" value="C:mitochondrial inner membrane"/>
    <property type="evidence" value="ECO:0007669"/>
    <property type="project" value="TreeGrafter"/>
</dbReference>
<evidence type="ECO:0000256" key="6">
    <source>
        <dbReference type="ARBA" id="ARBA00023002"/>
    </source>
</evidence>
<evidence type="ECO:0000256" key="1">
    <source>
        <dbReference type="ARBA" id="ARBA00001970"/>
    </source>
</evidence>
<feature type="region of interest" description="Disordered" evidence="12">
    <location>
        <begin position="113"/>
        <end position="144"/>
    </location>
</feature>
<accession>A0A2X0MQ63</accession>
<evidence type="ECO:0000256" key="10">
    <source>
        <dbReference type="ARBA" id="ARBA00044501"/>
    </source>
</evidence>
<keyword evidence="4" id="KW-0479">Metal-binding</keyword>
<feature type="transmembrane region" description="Helical" evidence="13">
    <location>
        <begin position="479"/>
        <end position="497"/>
    </location>
</feature>
<dbReference type="InterPro" id="IPR023754">
    <property type="entry name" value="HemeA_Synthase_type2"/>
</dbReference>
<keyword evidence="9 13" id="KW-0472">Membrane</keyword>
<evidence type="ECO:0000313" key="14">
    <source>
        <dbReference type="EMBL" id="SGY20674.1"/>
    </source>
</evidence>
<feature type="transmembrane region" description="Helical" evidence="13">
    <location>
        <begin position="306"/>
        <end position="328"/>
    </location>
</feature>
<evidence type="ECO:0000256" key="13">
    <source>
        <dbReference type="SAM" id="Phobius"/>
    </source>
</evidence>
<comment type="pathway">
    <text evidence="10">Porphyrin-containing compound metabolism; heme A biosynthesis; heme A from heme O: step 1/1.</text>
</comment>
<gene>
    <name evidence="14" type="primary">BQ5605_C016g08119</name>
    <name evidence="14" type="ORF">BQ5605_C016G08119</name>
</gene>
<dbReference type="InterPro" id="IPR003780">
    <property type="entry name" value="COX15/CtaA_fam"/>
</dbReference>
<feature type="transmembrane region" description="Helical" evidence="13">
    <location>
        <begin position="238"/>
        <end position="256"/>
    </location>
</feature>
<evidence type="ECO:0000256" key="7">
    <source>
        <dbReference type="ARBA" id="ARBA00023004"/>
    </source>
</evidence>
<comment type="cofactor">
    <cofactor evidence="1">
        <name>heme b</name>
        <dbReference type="ChEBI" id="CHEBI:60344"/>
    </cofactor>
</comment>
<dbReference type="GO" id="GO:0016653">
    <property type="term" value="F:oxidoreductase activity, acting on NAD(P)H, heme protein as acceptor"/>
    <property type="evidence" value="ECO:0007669"/>
    <property type="project" value="TreeGrafter"/>
</dbReference>
<evidence type="ECO:0000256" key="5">
    <source>
        <dbReference type="ARBA" id="ARBA00022989"/>
    </source>
</evidence>
<feature type="transmembrane region" description="Helical" evidence="13">
    <location>
        <begin position="440"/>
        <end position="458"/>
    </location>
</feature>
<dbReference type="PANTHER" id="PTHR23289:SF2">
    <property type="entry name" value="CYTOCHROME C OXIDASE ASSEMBLY PROTEIN COX15 HOMOLOG"/>
    <property type="match status" value="1"/>
</dbReference>
<evidence type="ECO:0000256" key="3">
    <source>
        <dbReference type="ARBA" id="ARBA00022692"/>
    </source>
</evidence>
<feature type="transmembrane region" description="Helical" evidence="13">
    <location>
        <begin position="503"/>
        <end position="523"/>
    </location>
</feature>
<name>A0A2X0MQ63_9BASI</name>
<evidence type="ECO:0000256" key="4">
    <source>
        <dbReference type="ARBA" id="ARBA00022723"/>
    </source>
</evidence>
<dbReference type="EMBL" id="FQNC01000018">
    <property type="protein sequence ID" value="SGY20674.1"/>
    <property type="molecule type" value="Genomic_DNA"/>
</dbReference>
<organism evidence="14 15">
    <name type="scientific">Microbotryum silenes-dioicae</name>
    <dbReference type="NCBI Taxonomy" id="796604"/>
    <lineage>
        <taxon>Eukaryota</taxon>
        <taxon>Fungi</taxon>
        <taxon>Dikarya</taxon>
        <taxon>Basidiomycota</taxon>
        <taxon>Pucciniomycotina</taxon>
        <taxon>Microbotryomycetes</taxon>
        <taxon>Microbotryales</taxon>
        <taxon>Microbotryaceae</taxon>
        <taxon>Microbotryum</taxon>
    </lineage>
</organism>
<dbReference type="Proteomes" id="UP000249464">
    <property type="component" value="Unassembled WGS sequence"/>
</dbReference>
<protein>
    <submittedName>
        <fullName evidence="14">BQ5605_C016g08119 protein</fullName>
    </submittedName>
</protein>
<evidence type="ECO:0000313" key="15">
    <source>
        <dbReference type="Proteomes" id="UP000249464"/>
    </source>
</evidence>
<keyword evidence="15" id="KW-1185">Reference proteome</keyword>
<dbReference type="GO" id="GO:0120547">
    <property type="term" value="F:heme A synthase activity"/>
    <property type="evidence" value="ECO:0007669"/>
    <property type="project" value="UniProtKB-EC"/>
</dbReference>
<keyword evidence="7" id="KW-0408">Iron</keyword>
<dbReference type="AlphaFoldDB" id="A0A2X0MQ63"/>
<keyword evidence="5 13" id="KW-1133">Transmembrane helix</keyword>
<comment type="subcellular location">
    <subcellularLocation>
        <location evidence="2">Membrane</location>
        <topology evidence="2">Multi-pass membrane protein</topology>
    </subcellularLocation>
</comment>
<evidence type="ECO:0000256" key="8">
    <source>
        <dbReference type="ARBA" id="ARBA00023133"/>
    </source>
</evidence>
<dbReference type="Pfam" id="PF02628">
    <property type="entry name" value="COX15-CtaA"/>
    <property type="match status" value="1"/>
</dbReference>
<feature type="transmembrane region" description="Helical" evidence="13">
    <location>
        <begin position="268"/>
        <end position="286"/>
    </location>
</feature>
<keyword evidence="8" id="KW-0350">Heme biosynthesis</keyword>
<evidence type="ECO:0000256" key="12">
    <source>
        <dbReference type="SAM" id="MobiDB-lite"/>
    </source>
</evidence>
<dbReference type="GO" id="GO:0046872">
    <property type="term" value="F:metal ion binding"/>
    <property type="evidence" value="ECO:0007669"/>
    <property type="project" value="UniProtKB-KW"/>
</dbReference>
<comment type="catalytic activity">
    <reaction evidence="11">
        <text>Fe(II)-heme o + 2 A + H2O = Fe(II)-heme a + 2 AH2</text>
        <dbReference type="Rhea" id="RHEA:63388"/>
        <dbReference type="ChEBI" id="CHEBI:13193"/>
        <dbReference type="ChEBI" id="CHEBI:15377"/>
        <dbReference type="ChEBI" id="CHEBI:17499"/>
        <dbReference type="ChEBI" id="CHEBI:60530"/>
        <dbReference type="ChEBI" id="CHEBI:61715"/>
        <dbReference type="EC" id="1.17.99.9"/>
    </reaction>
    <physiologicalReaction direction="left-to-right" evidence="11">
        <dbReference type="Rhea" id="RHEA:63389"/>
    </physiologicalReaction>
</comment>
<evidence type="ECO:0000256" key="11">
    <source>
        <dbReference type="ARBA" id="ARBA00048044"/>
    </source>
</evidence>